<dbReference type="SUPFAM" id="SSF46689">
    <property type="entry name" value="Homeodomain-like"/>
    <property type="match status" value="1"/>
</dbReference>
<evidence type="ECO:0000259" key="5">
    <source>
        <dbReference type="PROSITE" id="PS50977"/>
    </source>
</evidence>
<comment type="caution">
    <text evidence="6">The sequence shown here is derived from an EMBL/GenBank/DDBJ whole genome shotgun (WGS) entry which is preliminary data.</text>
</comment>
<evidence type="ECO:0000313" key="6">
    <source>
        <dbReference type="EMBL" id="TQS40894.1"/>
    </source>
</evidence>
<dbReference type="GO" id="GO:0003700">
    <property type="term" value="F:DNA-binding transcription factor activity"/>
    <property type="evidence" value="ECO:0007669"/>
    <property type="project" value="TreeGrafter"/>
</dbReference>
<gene>
    <name evidence="6" type="ORF">FL583_32210</name>
</gene>
<dbReference type="InterPro" id="IPR050109">
    <property type="entry name" value="HTH-type_TetR-like_transc_reg"/>
</dbReference>
<keyword evidence="7" id="KW-1185">Reference proteome</keyword>
<feature type="DNA-binding region" description="H-T-H motif" evidence="4">
    <location>
        <begin position="36"/>
        <end position="55"/>
    </location>
</feature>
<dbReference type="PROSITE" id="PS50977">
    <property type="entry name" value="HTH_TETR_2"/>
    <property type="match status" value="1"/>
</dbReference>
<accession>A0A545AHU7</accession>
<proteinExistence type="predicted"/>
<keyword evidence="3" id="KW-0804">Transcription</keyword>
<evidence type="ECO:0000256" key="1">
    <source>
        <dbReference type="ARBA" id="ARBA00023015"/>
    </source>
</evidence>
<evidence type="ECO:0000256" key="4">
    <source>
        <dbReference type="PROSITE-ProRule" id="PRU00335"/>
    </source>
</evidence>
<dbReference type="OrthoDB" id="5185169at2"/>
<dbReference type="EMBL" id="VIRS01000032">
    <property type="protein sequence ID" value="TQS40894.1"/>
    <property type="molecule type" value="Genomic_DNA"/>
</dbReference>
<keyword evidence="1" id="KW-0805">Transcription regulation</keyword>
<dbReference type="Gene3D" id="1.10.357.10">
    <property type="entry name" value="Tetracycline Repressor, domain 2"/>
    <property type="match status" value="1"/>
</dbReference>
<dbReference type="InterPro" id="IPR001647">
    <property type="entry name" value="HTH_TetR"/>
</dbReference>
<dbReference type="InterPro" id="IPR009057">
    <property type="entry name" value="Homeodomain-like_sf"/>
</dbReference>
<dbReference type="GO" id="GO:0000976">
    <property type="term" value="F:transcription cis-regulatory region binding"/>
    <property type="evidence" value="ECO:0007669"/>
    <property type="project" value="TreeGrafter"/>
</dbReference>
<organism evidence="6 7">
    <name type="scientific">Cryptosporangium phraense</name>
    <dbReference type="NCBI Taxonomy" id="2593070"/>
    <lineage>
        <taxon>Bacteria</taxon>
        <taxon>Bacillati</taxon>
        <taxon>Actinomycetota</taxon>
        <taxon>Actinomycetes</taxon>
        <taxon>Cryptosporangiales</taxon>
        <taxon>Cryptosporangiaceae</taxon>
        <taxon>Cryptosporangium</taxon>
    </lineage>
</organism>
<dbReference type="InParanoid" id="A0A545AHU7"/>
<evidence type="ECO:0000313" key="7">
    <source>
        <dbReference type="Proteomes" id="UP000317982"/>
    </source>
</evidence>
<feature type="domain" description="HTH tetR-type" evidence="5">
    <location>
        <begin position="13"/>
        <end position="73"/>
    </location>
</feature>
<dbReference type="AlphaFoldDB" id="A0A545AHU7"/>
<keyword evidence="2 4" id="KW-0238">DNA-binding</keyword>
<dbReference type="Proteomes" id="UP000317982">
    <property type="component" value="Unassembled WGS sequence"/>
</dbReference>
<evidence type="ECO:0000256" key="3">
    <source>
        <dbReference type="ARBA" id="ARBA00023163"/>
    </source>
</evidence>
<name>A0A545AHU7_9ACTN</name>
<dbReference type="PANTHER" id="PTHR30055:SF234">
    <property type="entry name" value="HTH-TYPE TRANSCRIPTIONAL REGULATOR BETI"/>
    <property type="match status" value="1"/>
</dbReference>
<sequence>MIEDMGLRDRKKLETRQRISDEATLLFVTRGFDAVTVAEIAEAANVSKMTVFNYFPRKEDMFFDRLPEARDLLLTAIDGRADGVSPVGAIRELALDLLQQDHPLGGAGDHRQFWRTILASPTLRARMRESVEELEDLLTSVLLTAAPESGPTRARWSAALIMAALRTTRQVAAQRILAGEDPELVTAEQPALVNELFDGVERALDAVGAG</sequence>
<dbReference type="PANTHER" id="PTHR30055">
    <property type="entry name" value="HTH-TYPE TRANSCRIPTIONAL REGULATOR RUTR"/>
    <property type="match status" value="1"/>
</dbReference>
<protein>
    <submittedName>
        <fullName evidence="6">TetR family transcriptional regulator</fullName>
    </submittedName>
</protein>
<evidence type="ECO:0000256" key="2">
    <source>
        <dbReference type="ARBA" id="ARBA00023125"/>
    </source>
</evidence>
<reference evidence="6 7" key="1">
    <citation type="submission" date="2019-07" db="EMBL/GenBank/DDBJ databases">
        <title>Cryptosporangium phraense sp. nov., isolated from plant litter.</title>
        <authorList>
            <person name="Suriyachadkun C."/>
        </authorList>
    </citation>
    <scope>NUCLEOTIDE SEQUENCE [LARGE SCALE GENOMIC DNA]</scope>
    <source>
        <strain evidence="6 7">A-T 5661</strain>
    </source>
</reference>
<dbReference type="Pfam" id="PF00440">
    <property type="entry name" value="TetR_N"/>
    <property type="match status" value="1"/>
</dbReference>
<dbReference type="PRINTS" id="PR00455">
    <property type="entry name" value="HTHTETR"/>
</dbReference>